<organism evidence="3 4">
    <name type="scientific">Paenarthrobacter nicotinovorans</name>
    <name type="common">Arthrobacter nicotinovorans</name>
    <dbReference type="NCBI Taxonomy" id="29320"/>
    <lineage>
        <taxon>Bacteria</taxon>
        <taxon>Bacillati</taxon>
        <taxon>Actinomycetota</taxon>
        <taxon>Actinomycetes</taxon>
        <taxon>Micrococcales</taxon>
        <taxon>Micrococcaceae</taxon>
        <taxon>Paenarthrobacter</taxon>
    </lineage>
</organism>
<evidence type="ECO:0000259" key="2">
    <source>
        <dbReference type="Pfam" id="PF13453"/>
    </source>
</evidence>
<evidence type="ECO:0000256" key="1">
    <source>
        <dbReference type="SAM" id="MobiDB-lite"/>
    </source>
</evidence>
<feature type="compositionally biased region" description="Basic and acidic residues" evidence="1">
    <location>
        <begin position="69"/>
        <end position="109"/>
    </location>
</feature>
<name>A0ABT9TMG5_PAENI</name>
<dbReference type="Proteomes" id="UP001244563">
    <property type="component" value="Unassembled WGS sequence"/>
</dbReference>
<protein>
    <submittedName>
        <fullName evidence="3">Zn-finger nucleic acid-binding protein</fullName>
    </submittedName>
</protein>
<dbReference type="RefSeq" id="WP_231949114.1">
    <property type="nucleotide sequence ID" value="NZ_BDDW01000004.1"/>
</dbReference>
<feature type="domain" description="Transcription factor zinc-finger" evidence="2">
    <location>
        <begin position="5"/>
        <end position="38"/>
    </location>
</feature>
<sequence length="125" mass="14796">MDSIDLVMSERSGVEIDYCPQCRGVWLDRGELDKIIDRVAAETGPAVSRQAPPQPPIAPPPLYNPFESRPQEPRYDDRDRRDRHDHDRDRHDRDRRDYDRRDGGRDQYGRKRKKKEGFLGDLFDF</sequence>
<accession>A0ABT9TMG5</accession>
<dbReference type="EMBL" id="JAUSSW010000006">
    <property type="protein sequence ID" value="MDQ0102850.1"/>
    <property type="molecule type" value="Genomic_DNA"/>
</dbReference>
<dbReference type="InterPro" id="IPR027392">
    <property type="entry name" value="TF_Znf"/>
</dbReference>
<reference evidence="3 4" key="1">
    <citation type="submission" date="2023-07" db="EMBL/GenBank/DDBJ databases">
        <title>Sorghum-associated microbial communities from plants grown in Nebraska, USA.</title>
        <authorList>
            <person name="Schachtman D."/>
        </authorList>
    </citation>
    <scope>NUCLEOTIDE SEQUENCE [LARGE SCALE GENOMIC DNA]</scope>
    <source>
        <strain evidence="3 4">CC523</strain>
    </source>
</reference>
<evidence type="ECO:0000313" key="4">
    <source>
        <dbReference type="Proteomes" id="UP001244563"/>
    </source>
</evidence>
<keyword evidence="4" id="KW-1185">Reference proteome</keyword>
<gene>
    <name evidence="3" type="ORF">J2T10_002503</name>
</gene>
<dbReference type="Pfam" id="PF13453">
    <property type="entry name" value="Zn_ribbon_TFIIB"/>
    <property type="match status" value="1"/>
</dbReference>
<feature type="compositionally biased region" description="Pro residues" evidence="1">
    <location>
        <begin position="52"/>
        <end position="63"/>
    </location>
</feature>
<proteinExistence type="predicted"/>
<comment type="caution">
    <text evidence="3">The sequence shown here is derived from an EMBL/GenBank/DDBJ whole genome shotgun (WGS) entry which is preliminary data.</text>
</comment>
<feature type="region of interest" description="Disordered" evidence="1">
    <location>
        <begin position="42"/>
        <end position="113"/>
    </location>
</feature>
<evidence type="ECO:0000313" key="3">
    <source>
        <dbReference type="EMBL" id="MDQ0102850.1"/>
    </source>
</evidence>